<proteinExistence type="predicted"/>
<organism evidence="2 3">
    <name type="scientific">Macrophomina phaseolina</name>
    <dbReference type="NCBI Taxonomy" id="35725"/>
    <lineage>
        <taxon>Eukaryota</taxon>
        <taxon>Fungi</taxon>
        <taxon>Dikarya</taxon>
        <taxon>Ascomycota</taxon>
        <taxon>Pezizomycotina</taxon>
        <taxon>Dothideomycetes</taxon>
        <taxon>Dothideomycetes incertae sedis</taxon>
        <taxon>Botryosphaeriales</taxon>
        <taxon>Botryosphaeriaceae</taxon>
        <taxon>Macrophomina</taxon>
    </lineage>
</organism>
<evidence type="ECO:0000256" key="1">
    <source>
        <dbReference type="SAM" id="MobiDB-lite"/>
    </source>
</evidence>
<dbReference type="Proteomes" id="UP000774617">
    <property type="component" value="Unassembled WGS sequence"/>
</dbReference>
<name>A0ABQ8GHL6_9PEZI</name>
<reference evidence="2 3" key="1">
    <citation type="journal article" date="2021" name="Nat. Commun.">
        <title>Genetic determinants of endophytism in the Arabidopsis root mycobiome.</title>
        <authorList>
            <person name="Mesny F."/>
            <person name="Miyauchi S."/>
            <person name="Thiergart T."/>
            <person name="Pickel B."/>
            <person name="Atanasova L."/>
            <person name="Karlsson M."/>
            <person name="Huettel B."/>
            <person name="Barry K.W."/>
            <person name="Haridas S."/>
            <person name="Chen C."/>
            <person name="Bauer D."/>
            <person name="Andreopoulos W."/>
            <person name="Pangilinan J."/>
            <person name="LaButti K."/>
            <person name="Riley R."/>
            <person name="Lipzen A."/>
            <person name="Clum A."/>
            <person name="Drula E."/>
            <person name="Henrissat B."/>
            <person name="Kohler A."/>
            <person name="Grigoriev I.V."/>
            <person name="Martin F.M."/>
            <person name="Hacquard S."/>
        </authorList>
    </citation>
    <scope>NUCLEOTIDE SEQUENCE [LARGE SCALE GENOMIC DNA]</scope>
    <source>
        <strain evidence="2 3">MPI-SDFR-AT-0080</strain>
    </source>
</reference>
<evidence type="ECO:0000313" key="3">
    <source>
        <dbReference type="Proteomes" id="UP000774617"/>
    </source>
</evidence>
<protein>
    <submittedName>
        <fullName evidence="2">Uncharacterized protein</fullName>
    </submittedName>
</protein>
<dbReference type="EMBL" id="JAGTJR010000008">
    <property type="protein sequence ID" value="KAH7055964.1"/>
    <property type="molecule type" value="Genomic_DNA"/>
</dbReference>
<feature type="non-terminal residue" evidence="2">
    <location>
        <position position="1"/>
    </location>
</feature>
<evidence type="ECO:0000313" key="2">
    <source>
        <dbReference type="EMBL" id="KAH7055964.1"/>
    </source>
</evidence>
<comment type="caution">
    <text evidence="2">The sequence shown here is derived from an EMBL/GenBank/DDBJ whole genome shotgun (WGS) entry which is preliminary data.</text>
</comment>
<keyword evidence="3" id="KW-1185">Reference proteome</keyword>
<gene>
    <name evidence="2" type="ORF">B0J12DRAFT_569077</name>
</gene>
<sequence>CTVNVRDAEIGYWYSLDQYYQIVTFYSKTSGSRLTWDYVTATTTFDLVQSVQDGLVSYEITSAWDPYLNQTTIDFVAITLPMPAAAATTVSSLSEVLPIPTTPLTQENILDDLYTEPPPASVAFTGASSTVFVAASGTPYVAYSSYEVESFEPVTDAYGKVSCRSSVTAYNLSAPYAFEYNGDKLGSSAEASGPIPEGFLQQIPQSTCVAGSYRGPVTIIYIVHVIYGSRYTPFIGHVESSIDQLEVPTLIEGPSSISRPKAHVETTVELEPPKPVSTSHEGSDRFDGSLGLQNGGSGSSPPVIVAGTQTATMDSSSGFVIGDQTLSPGGPAVTVEGTVLSLSPSATAIVINGQASSLFGDPSIGGQQGVPELGKPPIVTIGSIAYTANAATQYYLAPGQTLTAGGVATIQGTVVSLGPSASYVVINGATQTFPSALITPAPNPAFAAGEAPAMVIAGQTLRPGSSIVISGTTIALDSGANNLVVNDGTSFVIGNQILTPGGYIVVDGNTVSLDASDRTIYINGVASSLGNSYPFSTVRPVLTISGTKYVPEVVGNGFEYVIQGQTLSPGGSIVLDGTKTISLAPGATALVVNGIAQGLTPGIVTNLEDIVVGGSTLTGVLGPGKTYIIDGQTLTIGGSVVVDGTVVSFPSESAIVINGVTQTLFGPGILTNAPDLTIAGTVYTDLPGPGTAYVIAGSTLTPGGIITVDGTIISLSPSATTLVVNGVTETLFPATAIPGSTRFPVLTIDGQVYTAVPNSGAAGATYVIGGQTLTLGGSIVVDGTIISLSPSATVLVIDGQTQTLVSASTTQAQASAPSRTSVNVGATASATAAATGAVATGAAGRATNGAISSLFLSGLLVLIGCFLL</sequence>
<accession>A0ABQ8GHL6</accession>
<feature type="region of interest" description="Disordered" evidence="1">
    <location>
        <begin position="264"/>
        <end position="299"/>
    </location>
</feature>